<comment type="caution">
    <text evidence="1">The sequence shown here is derived from an EMBL/GenBank/DDBJ whole genome shotgun (WGS) entry which is preliminary data.</text>
</comment>
<organism evidence="1 2">
    <name type="scientific">Youxingia wuxianensis</name>
    <dbReference type="NCBI Taxonomy" id="2763678"/>
    <lineage>
        <taxon>Bacteria</taxon>
        <taxon>Bacillati</taxon>
        <taxon>Bacillota</taxon>
        <taxon>Clostridia</taxon>
        <taxon>Eubacteriales</taxon>
        <taxon>Oscillospiraceae</taxon>
        <taxon>Youxingia</taxon>
    </lineage>
</organism>
<protein>
    <submittedName>
        <fullName evidence="1">Uncharacterized protein</fullName>
    </submittedName>
</protein>
<dbReference type="AlphaFoldDB" id="A0A926ERQ8"/>
<accession>A0A926ERQ8</accession>
<evidence type="ECO:0000313" key="1">
    <source>
        <dbReference type="EMBL" id="MBC8585144.1"/>
    </source>
</evidence>
<sequence length="54" mass="6384">MKHSDIFPFQYEADKPTIHKIGGRYFEVSSRFDDKGTESVLHQFIELLKQENLI</sequence>
<proteinExistence type="predicted"/>
<dbReference type="RefSeq" id="WP_262394923.1">
    <property type="nucleotide sequence ID" value="NZ_JACRTD010000003.1"/>
</dbReference>
<keyword evidence="2" id="KW-1185">Reference proteome</keyword>
<dbReference type="Proteomes" id="UP000623678">
    <property type="component" value="Unassembled WGS sequence"/>
</dbReference>
<gene>
    <name evidence="1" type="ORF">H8705_06060</name>
</gene>
<name>A0A926ERQ8_9FIRM</name>
<reference evidence="1" key="1">
    <citation type="submission" date="2020-08" db="EMBL/GenBank/DDBJ databases">
        <title>Genome public.</title>
        <authorList>
            <person name="Liu C."/>
            <person name="Sun Q."/>
        </authorList>
    </citation>
    <scope>NUCLEOTIDE SEQUENCE</scope>
    <source>
        <strain evidence="1">NSJ-64</strain>
    </source>
</reference>
<dbReference type="EMBL" id="JACRTD010000003">
    <property type="protein sequence ID" value="MBC8585144.1"/>
    <property type="molecule type" value="Genomic_DNA"/>
</dbReference>
<evidence type="ECO:0000313" key="2">
    <source>
        <dbReference type="Proteomes" id="UP000623678"/>
    </source>
</evidence>